<protein>
    <submittedName>
        <fullName evidence="1">Uncharacterized protein</fullName>
    </submittedName>
</protein>
<sequence>MKKLSDNLKRMLNGLAQQDAGEFLSMHDKMKVLGMEPETSAKPSPPPRNMTKKPATHRIAFISDGRGVGAPLAYAIDACSRQGTKIDLLIHGTTDLEKITALENQIRAAGLDHHRIQLGMNAVDDIFDYTRNHPSLIFLVAMPDDNAAKVLIEESIPKRGARIPVPLVLIEDRPSTRQAEQSAA</sequence>
<accession>A0A944M5S7</accession>
<comment type="caution">
    <text evidence="1">The sequence shown here is derived from an EMBL/GenBank/DDBJ whole genome shotgun (WGS) entry which is preliminary data.</text>
</comment>
<name>A0A944M5S7_9GAMM</name>
<evidence type="ECO:0000313" key="2">
    <source>
        <dbReference type="Proteomes" id="UP000770889"/>
    </source>
</evidence>
<organism evidence="1 2">
    <name type="scientific">Candidatus Thiodiazotropha taylori</name>
    <dbReference type="NCBI Taxonomy" id="2792791"/>
    <lineage>
        <taxon>Bacteria</taxon>
        <taxon>Pseudomonadati</taxon>
        <taxon>Pseudomonadota</taxon>
        <taxon>Gammaproteobacteria</taxon>
        <taxon>Chromatiales</taxon>
        <taxon>Sedimenticolaceae</taxon>
        <taxon>Candidatus Thiodiazotropha</taxon>
    </lineage>
</organism>
<evidence type="ECO:0000313" key="1">
    <source>
        <dbReference type="EMBL" id="MBT2987689.1"/>
    </source>
</evidence>
<dbReference type="Proteomes" id="UP000770889">
    <property type="component" value="Unassembled WGS sequence"/>
</dbReference>
<dbReference type="EMBL" id="JAHHGM010000001">
    <property type="protein sequence ID" value="MBT2987689.1"/>
    <property type="molecule type" value="Genomic_DNA"/>
</dbReference>
<gene>
    <name evidence="1" type="ORF">KME65_01885</name>
</gene>
<reference evidence="1 2" key="1">
    <citation type="submission" date="2021-05" db="EMBL/GenBank/DDBJ databases">
        <title>Genetic and Functional Diversity in Clade A Lucinid endosymbionts from the Bahamas.</title>
        <authorList>
            <person name="Giani N.M."/>
            <person name="Engel A.S."/>
            <person name="Campbell B.J."/>
        </authorList>
    </citation>
    <scope>NUCLEOTIDE SEQUENCE [LARGE SCALE GENOMIC DNA]</scope>
    <source>
        <strain evidence="1">LUC16012Gg_MoonRockCtena</strain>
    </source>
</reference>
<proteinExistence type="predicted"/>
<dbReference type="AlphaFoldDB" id="A0A944M5S7"/>